<evidence type="ECO:0000313" key="1">
    <source>
        <dbReference type="EMBL" id="RNA23835.1"/>
    </source>
</evidence>
<keyword evidence="2" id="KW-1185">Reference proteome</keyword>
<protein>
    <submittedName>
        <fullName evidence="1">Uncharacterized protein</fullName>
    </submittedName>
</protein>
<dbReference type="AlphaFoldDB" id="A0A3M7RKH4"/>
<reference evidence="1 2" key="1">
    <citation type="journal article" date="2018" name="Sci. Rep.">
        <title>Genomic signatures of local adaptation to the degree of environmental predictability in rotifers.</title>
        <authorList>
            <person name="Franch-Gras L."/>
            <person name="Hahn C."/>
            <person name="Garcia-Roger E.M."/>
            <person name="Carmona M.J."/>
            <person name="Serra M."/>
            <person name="Gomez A."/>
        </authorList>
    </citation>
    <scope>NUCLEOTIDE SEQUENCE [LARGE SCALE GENOMIC DNA]</scope>
    <source>
        <strain evidence="1">HYR1</strain>
    </source>
</reference>
<dbReference type="EMBL" id="REGN01003212">
    <property type="protein sequence ID" value="RNA23835.1"/>
    <property type="molecule type" value="Genomic_DNA"/>
</dbReference>
<comment type="caution">
    <text evidence="1">The sequence shown here is derived from an EMBL/GenBank/DDBJ whole genome shotgun (WGS) entry which is preliminary data.</text>
</comment>
<gene>
    <name evidence="1" type="ORF">BpHYR1_039867</name>
</gene>
<organism evidence="1 2">
    <name type="scientific">Brachionus plicatilis</name>
    <name type="common">Marine rotifer</name>
    <name type="synonym">Brachionus muelleri</name>
    <dbReference type="NCBI Taxonomy" id="10195"/>
    <lineage>
        <taxon>Eukaryota</taxon>
        <taxon>Metazoa</taxon>
        <taxon>Spiralia</taxon>
        <taxon>Gnathifera</taxon>
        <taxon>Rotifera</taxon>
        <taxon>Eurotatoria</taxon>
        <taxon>Monogononta</taxon>
        <taxon>Pseudotrocha</taxon>
        <taxon>Ploima</taxon>
        <taxon>Brachionidae</taxon>
        <taxon>Brachionus</taxon>
    </lineage>
</organism>
<accession>A0A3M7RKH4</accession>
<proteinExistence type="predicted"/>
<dbReference type="Proteomes" id="UP000276133">
    <property type="component" value="Unassembled WGS sequence"/>
</dbReference>
<sequence length="23" mass="2724">MMKTTYQSSVKFLVKIKMNIFVS</sequence>
<name>A0A3M7RKH4_BRAPC</name>
<evidence type="ECO:0000313" key="2">
    <source>
        <dbReference type="Proteomes" id="UP000276133"/>
    </source>
</evidence>